<accession>A0A9D4HWY2</accession>
<dbReference type="PANTHER" id="PTHR26392">
    <property type="entry name" value="MITOGEN-ACTIVATED PROTEIN KINASE KINASE KINASE 7-RELATED"/>
    <property type="match status" value="1"/>
</dbReference>
<reference evidence="3" key="2">
    <citation type="submission" date="2020-11" db="EMBL/GenBank/DDBJ databases">
        <authorList>
            <person name="McCartney M.A."/>
            <person name="Auch B."/>
            <person name="Kono T."/>
            <person name="Mallez S."/>
            <person name="Becker A."/>
            <person name="Gohl D.M."/>
            <person name="Silverstein K.A.T."/>
            <person name="Koren S."/>
            <person name="Bechman K.B."/>
            <person name="Herman A."/>
            <person name="Abrahante J.E."/>
            <person name="Garbe J."/>
        </authorList>
    </citation>
    <scope>NUCLEOTIDE SEQUENCE</scope>
    <source>
        <strain evidence="3">Duluth1</strain>
        <tissue evidence="3">Whole animal</tissue>
    </source>
</reference>
<dbReference type="PANTHER" id="PTHR26392:SF92">
    <property type="entry name" value="PROTEIN KINASE DOMAIN-CONTAINING PROTEIN"/>
    <property type="match status" value="1"/>
</dbReference>
<evidence type="ECO:0000313" key="3">
    <source>
        <dbReference type="EMBL" id="KAH3734051.1"/>
    </source>
</evidence>
<gene>
    <name evidence="3" type="ORF">DPMN_040490</name>
</gene>
<reference evidence="3" key="1">
    <citation type="journal article" date="2019" name="bioRxiv">
        <title>The Genome of the Zebra Mussel, Dreissena polymorpha: A Resource for Invasive Species Research.</title>
        <authorList>
            <person name="McCartney M.A."/>
            <person name="Auch B."/>
            <person name="Kono T."/>
            <person name="Mallez S."/>
            <person name="Zhang Y."/>
            <person name="Obille A."/>
            <person name="Becker A."/>
            <person name="Abrahante J.E."/>
            <person name="Garbe J."/>
            <person name="Badalamenti J.P."/>
            <person name="Herman A."/>
            <person name="Mangelson H."/>
            <person name="Liachko I."/>
            <person name="Sullivan S."/>
            <person name="Sone E.D."/>
            <person name="Koren S."/>
            <person name="Silverstein K.A.T."/>
            <person name="Beckman K.B."/>
            <person name="Gohl D.M."/>
        </authorList>
    </citation>
    <scope>NUCLEOTIDE SEQUENCE</scope>
    <source>
        <strain evidence="3">Duluth1</strain>
        <tissue evidence="3">Whole animal</tissue>
    </source>
</reference>
<feature type="coiled-coil region" evidence="1">
    <location>
        <begin position="416"/>
        <end position="443"/>
    </location>
</feature>
<proteinExistence type="predicted"/>
<dbReference type="InterPro" id="IPR045063">
    <property type="entry name" value="Dynamin_N"/>
</dbReference>
<dbReference type="Gene3D" id="3.40.50.300">
    <property type="entry name" value="P-loop containing nucleotide triphosphate hydrolases"/>
    <property type="match status" value="1"/>
</dbReference>
<dbReference type="Pfam" id="PF00350">
    <property type="entry name" value="Dynamin_N"/>
    <property type="match status" value="1"/>
</dbReference>
<protein>
    <recommendedName>
        <fullName evidence="2">Dynamin N-terminal domain-containing protein</fullName>
    </recommendedName>
</protein>
<comment type="caution">
    <text evidence="3">The sequence shown here is derived from an EMBL/GenBank/DDBJ whole genome shotgun (WGS) entry which is preliminary data.</text>
</comment>
<evidence type="ECO:0000259" key="2">
    <source>
        <dbReference type="Pfam" id="PF00350"/>
    </source>
</evidence>
<evidence type="ECO:0000313" key="4">
    <source>
        <dbReference type="Proteomes" id="UP000828390"/>
    </source>
</evidence>
<name>A0A9D4HWY2_DREPO</name>
<evidence type="ECO:0000256" key="1">
    <source>
        <dbReference type="SAM" id="Coils"/>
    </source>
</evidence>
<feature type="domain" description="Dynamin N-terminal" evidence="2">
    <location>
        <begin position="128"/>
        <end position="267"/>
    </location>
</feature>
<sequence>MENKNDNVDVSKMNLDDAFEWLESRRITHELHSLEEMRKLIDLKQSETSSGSSAASGLSKLALSEAELSEVLSRDKHVRDQISSLYENILKTINSTDLYEYLSAWCGCRIEKQLCNYKDELQRIECPIVIAGETSAGKSCFLNLILGEDILPVSLLCATATICVVHPISPEETPYFVVDGETHEGSKEKLKKELMIKLTSRCETDRIEQVDIYWQVPLIGLNKHIVFVDTPGVGESKKMTDKVFKYLPNAAAFIYVINSANAGGVQEDKLVQIFRKVLEYDHSSDLFSFDPTCTLFVCNKWDIVADRVSKDGYNEENVWEDITSKLRKYLPEDLQYKSSYKMSTTEAIRYKNSGLGESTFYAELKHGLKQLVMQSQTSKSRMHTRWIENMIGQINTYLSTRSRHAKATTEEKVQLHDQIHTKLKKIKRNNKKLKAKLLTKCEEHSVYMGNAIGEHLRKEDVIARIQAGVEHLVLEIRAPDDDAFQYIAKQRVMEIVVKEIESWEKAGQVWTTIIEYFQKQIEEEFTILDEQCIEAEAAFDNTKILVHDLGYPVTRKMPSLGAFFKDKWVTAVYPWLSKWEFKLGEFEISMRSVVVGFQHISRLINREKYMRKLVKKVMKECFSEEAIRNHVATNYFVPIENYIQQQCDRRIARRIKACKRLLFSVAHDDRIADEILNECQEMHKSLRPIFDELFRIQDMAECNELQ</sequence>
<dbReference type="Proteomes" id="UP000828390">
    <property type="component" value="Unassembled WGS sequence"/>
</dbReference>
<keyword evidence="1" id="KW-0175">Coiled coil</keyword>
<organism evidence="3 4">
    <name type="scientific">Dreissena polymorpha</name>
    <name type="common">Zebra mussel</name>
    <name type="synonym">Mytilus polymorpha</name>
    <dbReference type="NCBI Taxonomy" id="45954"/>
    <lineage>
        <taxon>Eukaryota</taxon>
        <taxon>Metazoa</taxon>
        <taxon>Spiralia</taxon>
        <taxon>Lophotrochozoa</taxon>
        <taxon>Mollusca</taxon>
        <taxon>Bivalvia</taxon>
        <taxon>Autobranchia</taxon>
        <taxon>Heteroconchia</taxon>
        <taxon>Euheterodonta</taxon>
        <taxon>Imparidentia</taxon>
        <taxon>Neoheterodontei</taxon>
        <taxon>Myida</taxon>
        <taxon>Dreissenoidea</taxon>
        <taxon>Dreissenidae</taxon>
        <taxon>Dreissena</taxon>
    </lineage>
</organism>
<keyword evidence="4" id="KW-1185">Reference proteome</keyword>
<dbReference type="EMBL" id="JAIWYP010000011">
    <property type="protein sequence ID" value="KAH3734051.1"/>
    <property type="molecule type" value="Genomic_DNA"/>
</dbReference>
<dbReference type="AlphaFoldDB" id="A0A9D4HWY2"/>
<dbReference type="InterPro" id="IPR027417">
    <property type="entry name" value="P-loop_NTPase"/>
</dbReference>
<dbReference type="SUPFAM" id="SSF52540">
    <property type="entry name" value="P-loop containing nucleoside triphosphate hydrolases"/>
    <property type="match status" value="1"/>
</dbReference>